<sequence>MRKTLPLLLVAALVLTSCGRIRDSRINPFNWFGRAEARQLDGSESNPLIPRRSALAAREVPDTRTRVGSVTNLVVERLPGGAIIRATAVSDRQGAYEVALRPVESEDLPEGLVQYEFVAYQPMAPQGTEASRSLTAAARLTDQELAKISRIEVLGARNALTTRR</sequence>
<dbReference type="PROSITE" id="PS51257">
    <property type="entry name" value="PROKAR_LIPOPROTEIN"/>
    <property type="match status" value="1"/>
</dbReference>
<name>A0A1I1LM68_9RHOB</name>
<dbReference type="Proteomes" id="UP000231644">
    <property type="component" value="Unassembled WGS sequence"/>
</dbReference>
<dbReference type="STRING" id="517719.SAMN05421762_1938"/>
<evidence type="ECO:0000313" key="1">
    <source>
        <dbReference type="EMBL" id="SFC72068.1"/>
    </source>
</evidence>
<organism evidence="1 2">
    <name type="scientific">Pseudooceanicola nitratireducens</name>
    <dbReference type="NCBI Taxonomy" id="517719"/>
    <lineage>
        <taxon>Bacteria</taxon>
        <taxon>Pseudomonadati</taxon>
        <taxon>Pseudomonadota</taxon>
        <taxon>Alphaproteobacteria</taxon>
        <taxon>Rhodobacterales</taxon>
        <taxon>Paracoccaceae</taxon>
        <taxon>Pseudooceanicola</taxon>
    </lineage>
</organism>
<protein>
    <recommendedName>
        <fullName evidence="3">Lipoprotein</fullName>
    </recommendedName>
</protein>
<dbReference type="OrthoDB" id="7773807at2"/>
<evidence type="ECO:0008006" key="3">
    <source>
        <dbReference type="Google" id="ProtNLM"/>
    </source>
</evidence>
<dbReference type="RefSeq" id="WP_093453792.1">
    <property type="nucleotide sequence ID" value="NZ_FNZG01000004.1"/>
</dbReference>
<accession>A0A1I1LM68</accession>
<dbReference type="AlphaFoldDB" id="A0A1I1LM68"/>
<reference evidence="1 2" key="1">
    <citation type="submission" date="2016-10" db="EMBL/GenBank/DDBJ databases">
        <authorList>
            <person name="de Groot N.N."/>
        </authorList>
    </citation>
    <scope>NUCLEOTIDE SEQUENCE [LARGE SCALE GENOMIC DNA]</scope>
    <source>
        <strain evidence="1 2">DSM 29619</strain>
    </source>
</reference>
<gene>
    <name evidence="1" type="ORF">SAMN05421762_1938</name>
</gene>
<evidence type="ECO:0000313" key="2">
    <source>
        <dbReference type="Proteomes" id="UP000231644"/>
    </source>
</evidence>
<keyword evidence="2" id="KW-1185">Reference proteome</keyword>
<dbReference type="EMBL" id="FOLX01000001">
    <property type="protein sequence ID" value="SFC72068.1"/>
    <property type="molecule type" value="Genomic_DNA"/>
</dbReference>
<proteinExistence type="predicted"/>